<name>A0A0L0HS67_SPIPD</name>
<dbReference type="FunFam" id="1.20.1250.20:FF:000018">
    <property type="entry name" value="MFS transporter permease"/>
    <property type="match status" value="1"/>
</dbReference>
<dbReference type="STRING" id="645134.A0A0L0HS67"/>
<dbReference type="InterPro" id="IPR020846">
    <property type="entry name" value="MFS_dom"/>
</dbReference>
<protein>
    <recommendedName>
        <fullName evidence="7">Major facilitator superfamily (MFS) profile domain-containing protein</fullName>
    </recommendedName>
</protein>
<feature type="transmembrane region" description="Helical" evidence="6">
    <location>
        <begin position="290"/>
        <end position="317"/>
    </location>
</feature>
<dbReference type="InterPro" id="IPR011701">
    <property type="entry name" value="MFS"/>
</dbReference>
<dbReference type="OMA" id="LYAMRIN"/>
<dbReference type="Proteomes" id="UP000053201">
    <property type="component" value="Unassembled WGS sequence"/>
</dbReference>
<dbReference type="GO" id="GO:0016020">
    <property type="term" value="C:membrane"/>
    <property type="evidence" value="ECO:0007669"/>
    <property type="project" value="UniProtKB-SubCell"/>
</dbReference>
<dbReference type="PANTHER" id="PTHR43791:SF36">
    <property type="entry name" value="TRANSPORTER, PUTATIVE (AFU_ORTHOLOGUE AFUA_6G08340)-RELATED"/>
    <property type="match status" value="1"/>
</dbReference>
<evidence type="ECO:0000256" key="6">
    <source>
        <dbReference type="SAM" id="Phobius"/>
    </source>
</evidence>
<keyword evidence="9" id="KW-1185">Reference proteome</keyword>
<evidence type="ECO:0000256" key="4">
    <source>
        <dbReference type="ARBA" id="ARBA00022989"/>
    </source>
</evidence>
<feature type="transmembrane region" description="Helical" evidence="6">
    <location>
        <begin position="124"/>
        <end position="142"/>
    </location>
</feature>
<evidence type="ECO:0000256" key="1">
    <source>
        <dbReference type="ARBA" id="ARBA00004141"/>
    </source>
</evidence>
<dbReference type="VEuPathDB" id="FungiDB:SPPG_01419"/>
<feature type="transmembrane region" description="Helical" evidence="6">
    <location>
        <begin position="94"/>
        <end position="112"/>
    </location>
</feature>
<dbReference type="AlphaFoldDB" id="A0A0L0HS67"/>
<feature type="transmembrane region" description="Helical" evidence="6">
    <location>
        <begin position="448"/>
        <end position="468"/>
    </location>
</feature>
<reference evidence="8 9" key="1">
    <citation type="submission" date="2009-08" db="EMBL/GenBank/DDBJ databases">
        <title>The Genome Sequence of Spizellomyces punctatus strain DAOM BR117.</title>
        <authorList>
            <consortium name="The Broad Institute Genome Sequencing Platform"/>
            <person name="Russ C."/>
            <person name="Cuomo C."/>
            <person name="Shea T."/>
            <person name="Young S.K."/>
            <person name="Zeng Q."/>
            <person name="Koehrsen M."/>
            <person name="Haas B."/>
            <person name="Borodovsky M."/>
            <person name="Guigo R."/>
            <person name="Alvarado L."/>
            <person name="Berlin A."/>
            <person name="Bochicchio J."/>
            <person name="Borenstein D."/>
            <person name="Chapman S."/>
            <person name="Chen Z."/>
            <person name="Engels R."/>
            <person name="Freedman E."/>
            <person name="Gellesch M."/>
            <person name="Goldberg J."/>
            <person name="Griggs A."/>
            <person name="Gujja S."/>
            <person name="Heiman D."/>
            <person name="Hepburn T."/>
            <person name="Howarth C."/>
            <person name="Jen D."/>
            <person name="Larson L."/>
            <person name="Lewis B."/>
            <person name="Mehta T."/>
            <person name="Park D."/>
            <person name="Pearson M."/>
            <person name="Roberts A."/>
            <person name="Saif S."/>
            <person name="Shenoy N."/>
            <person name="Sisk P."/>
            <person name="Stolte C."/>
            <person name="Sykes S."/>
            <person name="Thomson T."/>
            <person name="Walk T."/>
            <person name="White J."/>
            <person name="Yandava C."/>
            <person name="Burger G."/>
            <person name="Gray M.W."/>
            <person name="Holland P.W.H."/>
            <person name="King N."/>
            <person name="Lang F.B.F."/>
            <person name="Roger A.J."/>
            <person name="Ruiz-Trillo I."/>
            <person name="Lander E."/>
            <person name="Nusbaum C."/>
        </authorList>
    </citation>
    <scope>NUCLEOTIDE SEQUENCE [LARGE SCALE GENOMIC DNA]</scope>
    <source>
        <strain evidence="8 9">DAOM BR117</strain>
    </source>
</reference>
<feature type="transmembrane region" description="Helical" evidence="6">
    <location>
        <begin position="47"/>
        <end position="64"/>
    </location>
</feature>
<dbReference type="eggNOG" id="KOG2533">
    <property type="taxonomic scope" value="Eukaryota"/>
</dbReference>
<keyword evidence="3 6" id="KW-0812">Transmembrane</keyword>
<evidence type="ECO:0000259" key="7">
    <source>
        <dbReference type="PROSITE" id="PS50850"/>
    </source>
</evidence>
<dbReference type="EMBL" id="KQ257451">
    <property type="protein sequence ID" value="KND03968.1"/>
    <property type="molecule type" value="Genomic_DNA"/>
</dbReference>
<dbReference type="Gene3D" id="1.20.1250.20">
    <property type="entry name" value="MFS general substrate transporter like domains"/>
    <property type="match status" value="2"/>
</dbReference>
<dbReference type="Pfam" id="PF07690">
    <property type="entry name" value="MFS_1"/>
    <property type="match status" value="1"/>
</dbReference>
<evidence type="ECO:0000256" key="3">
    <source>
        <dbReference type="ARBA" id="ARBA00022692"/>
    </source>
</evidence>
<feature type="domain" description="Major facilitator superfamily (MFS) profile" evidence="7">
    <location>
        <begin position="51"/>
        <end position="472"/>
    </location>
</feature>
<evidence type="ECO:0000313" key="9">
    <source>
        <dbReference type="Proteomes" id="UP000053201"/>
    </source>
</evidence>
<dbReference type="FunFam" id="1.20.1250.20:FF:000013">
    <property type="entry name" value="MFS general substrate transporter"/>
    <property type="match status" value="1"/>
</dbReference>
<proteinExistence type="predicted"/>
<organism evidence="8 9">
    <name type="scientific">Spizellomyces punctatus (strain DAOM BR117)</name>
    <dbReference type="NCBI Taxonomy" id="645134"/>
    <lineage>
        <taxon>Eukaryota</taxon>
        <taxon>Fungi</taxon>
        <taxon>Fungi incertae sedis</taxon>
        <taxon>Chytridiomycota</taxon>
        <taxon>Chytridiomycota incertae sedis</taxon>
        <taxon>Chytridiomycetes</taxon>
        <taxon>Spizellomycetales</taxon>
        <taxon>Spizellomycetaceae</taxon>
        <taxon>Spizellomyces</taxon>
    </lineage>
</organism>
<comment type="subcellular location">
    <subcellularLocation>
        <location evidence="1">Membrane</location>
        <topology evidence="1">Multi-pass membrane protein</topology>
    </subcellularLocation>
</comment>
<gene>
    <name evidence="8" type="ORF">SPPG_01419</name>
</gene>
<keyword evidence="4 6" id="KW-1133">Transmembrane helix</keyword>
<feature type="transmembrane region" description="Helical" evidence="6">
    <location>
        <begin position="215"/>
        <end position="238"/>
    </location>
</feature>
<evidence type="ECO:0000256" key="5">
    <source>
        <dbReference type="ARBA" id="ARBA00023136"/>
    </source>
</evidence>
<accession>A0A0L0HS67</accession>
<evidence type="ECO:0000256" key="2">
    <source>
        <dbReference type="ARBA" id="ARBA00022448"/>
    </source>
</evidence>
<dbReference type="GeneID" id="27685079"/>
<sequence length="496" mass="54868">MADNPPAIEEKKSTLTITDVEPTDVSVVDGQGRLVYSEAERKLVRKLDIRLMPILFIAYFLSIVDRSNVSYAKIANAEKRNNLQATANISDEQFSVALAAFFVGYIVFEIPSNLIMKKVAAPIWIARIMVSWGIVTTFQVLITQSWHFILLRFLLGVCEAGFFPGVVLYLTYWYRKQEAAKRIAGFYVATTVAGVVGSAWAYGVQQMNGRHGYYGWQWLFLTSGVPTIGMGILVYFILPATPESVKSGGWLTPEEKELASQRLRVDGVAKHEEKFEKGEFIKVFIDPKNWLFIIMYFGTVMCANALGLFLPTILFMLGYTSLDATRMSIAPYAAGAVMTMGAAWVSDRTRQRAAPLFVTALIGCVGFTVLATTGLTDRDGKYAGCIIAVAGVFSAIPLVFSWLSNNLKTSTGAATAIALVSSIGNLGSVVASYTQYKDDKPQYHRSHTVNAVGMALTALVAVILRVWYQRLNARQRTTFQDTERAQEGKKQIVYML</sequence>
<dbReference type="GO" id="GO:0022857">
    <property type="term" value="F:transmembrane transporter activity"/>
    <property type="evidence" value="ECO:0007669"/>
    <property type="project" value="InterPro"/>
</dbReference>
<dbReference type="PANTHER" id="PTHR43791">
    <property type="entry name" value="PERMEASE-RELATED"/>
    <property type="match status" value="1"/>
</dbReference>
<dbReference type="PROSITE" id="PS50850">
    <property type="entry name" value="MFS"/>
    <property type="match status" value="1"/>
</dbReference>
<dbReference type="SUPFAM" id="SSF103473">
    <property type="entry name" value="MFS general substrate transporter"/>
    <property type="match status" value="1"/>
</dbReference>
<evidence type="ECO:0000313" key="8">
    <source>
        <dbReference type="EMBL" id="KND03968.1"/>
    </source>
</evidence>
<dbReference type="OrthoDB" id="2985014at2759"/>
<feature type="transmembrane region" description="Helical" evidence="6">
    <location>
        <begin position="329"/>
        <end position="346"/>
    </location>
</feature>
<keyword evidence="2" id="KW-0813">Transport</keyword>
<feature type="transmembrane region" description="Helical" evidence="6">
    <location>
        <begin position="381"/>
        <end position="403"/>
    </location>
</feature>
<feature type="transmembrane region" description="Helical" evidence="6">
    <location>
        <begin position="148"/>
        <end position="172"/>
    </location>
</feature>
<feature type="transmembrane region" description="Helical" evidence="6">
    <location>
        <begin position="184"/>
        <end position="203"/>
    </location>
</feature>
<dbReference type="InterPro" id="IPR036259">
    <property type="entry name" value="MFS_trans_sf"/>
</dbReference>
<keyword evidence="5 6" id="KW-0472">Membrane</keyword>
<dbReference type="InParanoid" id="A0A0L0HS67"/>
<feature type="transmembrane region" description="Helical" evidence="6">
    <location>
        <begin position="353"/>
        <end position="375"/>
    </location>
</feature>
<dbReference type="RefSeq" id="XP_016612007.1">
    <property type="nucleotide sequence ID" value="XM_016749733.1"/>
</dbReference>
<feature type="transmembrane region" description="Helical" evidence="6">
    <location>
        <begin position="415"/>
        <end position="436"/>
    </location>
</feature>
<dbReference type="FunCoup" id="A0A0L0HS67">
    <property type="interactions" value="70"/>
</dbReference>